<organism evidence="1 2">
    <name type="scientific">Portunus trituberculatus</name>
    <name type="common">Swimming crab</name>
    <name type="synonym">Neptunus trituberculatus</name>
    <dbReference type="NCBI Taxonomy" id="210409"/>
    <lineage>
        <taxon>Eukaryota</taxon>
        <taxon>Metazoa</taxon>
        <taxon>Ecdysozoa</taxon>
        <taxon>Arthropoda</taxon>
        <taxon>Crustacea</taxon>
        <taxon>Multicrustacea</taxon>
        <taxon>Malacostraca</taxon>
        <taxon>Eumalacostraca</taxon>
        <taxon>Eucarida</taxon>
        <taxon>Decapoda</taxon>
        <taxon>Pleocyemata</taxon>
        <taxon>Brachyura</taxon>
        <taxon>Eubrachyura</taxon>
        <taxon>Portunoidea</taxon>
        <taxon>Portunidae</taxon>
        <taxon>Portuninae</taxon>
        <taxon>Portunus</taxon>
    </lineage>
</organism>
<reference evidence="1 2" key="1">
    <citation type="submission" date="2019-05" db="EMBL/GenBank/DDBJ databases">
        <title>Another draft genome of Portunus trituberculatus and its Hox gene families provides insights of decapod evolution.</title>
        <authorList>
            <person name="Jeong J.-H."/>
            <person name="Song I."/>
            <person name="Kim S."/>
            <person name="Choi T."/>
            <person name="Kim D."/>
            <person name="Ryu S."/>
            <person name="Kim W."/>
        </authorList>
    </citation>
    <scope>NUCLEOTIDE SEQUENCE [LARGE SCALE GENOMIC DNA]</scope>
    <source>
        <tissue evidence="1">Muscle</tissue>
    </source>
</reference>
<dbReference type="EMBL" id="VSRR010000197">
    <property type="protein sequence ID" value="MPC12100.1"/>
    <property type="molecule type" value="Genomic_DNA"/>
</dbReference>
<name>A0A5B7CRM5_PORTR</name>
<proteinExistence type="predicted"/>
<comment type="caution">
    <text evidence="1">The sequence shown here is derived from an EMBL/GenBank/DDBJ whole genome shotgun (WGS) entry which is preliminary data.</text>
</comment>
<evidence type="ECO:0000313" key="1">
    <source>
        <dbReference type="EMBL" id="MPC12100.1"/>
    </source>
</evidence>
<dbReference type="Proteomes" id="UP000324222">
    <property type="component" value="Unassembled WGS sequence"/>
</dbReference>
<gene>
    <name evidence="1" type="ORF">E2C01_004778</name>
</gene>
<dbReference type="AlphaFoldDB" id="A0A5B7CRM5"/>
<protein>
    <submittedName>
        <fullName evidence="1">Uncharacterized protein</fullName>
    </submittedName>
</protein>
<accession>A0A5B7CRM5</accession>
<keyword evidence="2" id="KW-1185">Reference proteome</keyword>
<evidence type="ECO:0000313" key="2">
    <source>
        <dbReference type="Proteomes" id="UP000324222"/>
    </source>
</evidence>
<sequence length="145" mass="16402">MNWGVGKEAQARVYDESPPGLWSSERMGEWVSIVESLACLSEVRGKNKDILSEHTIFSPSPPTPGLVSGDEMDVCWSLMVMVVVVVGGSCQMKIFYVTPDRSRESASLWTRNCEFLSYRVLPTTTRRYSSELRWSVMSIRFGTYC</sequence>